<dbReference type="EMBL" id="BMNM01000005">
    <property type="protein sequence ID" value="GGI78949.1"/>
    <property type="molecule type" value="Genomic_DNA"/>
</dbReference>
<dbReference type="Proteomes" id="UP000657075">
    <property type="component" value="Unassembled WGS sequence"/>
</dbReference>
<comment type="function">
    <text evidence="2">Non-catalytic component of the exosome, which is a complex involved in RNA degradation. Increases the RNA binding and the efficiency of RNA degradation. Helpful for the interaction of the exosome with A-poor RNAs.</text>
</comment>
<dbReference type="SUPFAM" id="SSF110324">
    <property type="entry name" value="Ribosomal L27 protein-like"/>
    <property type="match status" value="1"/>
</dbReference>
<dbReference type="HAMAP" id="MF_00975">
    <property type="entry name" value="Exosome_Csl4"/>
    <property type="match status" value="1"/>
</dbReference>
<reference evidence="7" key="3">
    <citation type="submission" date="2022-09" db="EMBL/GenBank/DDBJ databases">
        <title>Complete genome sequence of Vulcanisaeta souniana.</title>
        <authorList>
            <person name="Kato S."/>
            <person name="Itoh T."/>
            <person name="Ohkuma M."/>
        </authorList>
    </citation>
    <scope>NUCLEOTIDE SEQUENCE [LARGE SCALE GENOMIC DNA]</scope>
    <source>
        <strain evidence="7">JCM 11219</strain>
    </source>
</reference>
<comment type="similarity">
    <text evidence="2">Belongs to the CSL4 family.</text>
</comment>
<dbReference type="GO" id="GO:0005737">
    <property type="term" value="C:cytoplasm"/>
    <property type="evidence" value="ECO:0007669"/>
    <property type="project" value="UniProtKB-SubCell"/>
</dbReference>
<dbReference type="InterPro" id="IPR003029">
    <property type="entry name" value="S1_domain"/>
</dbReference>
<reference evidence="5" key="1">
    <citation type="journal article" date="2014" name="Int. J. Syst. Evol. Microbiol.">
        <title>Complete genome sequence of Corynebacterium casei LMG S-19264T (=DSM 44701T), isolated from a smear-ripened cheese.</title>
        <authorList>
            <consortium name="US DOE Joint Genome Institute (JGI-PGF)"/>
            <person name="Walter F."/>
            <person name="Albersmeier A."/>
            <person name="Kalinowski J."/>
            <person name="Ruckert C."/>
        </authorList>
    </citation>
    <scope>NUCLEOTIDE SEQUENCE</scope>
    <source>
        <strain evidence="5">JCM 11219</strain>
    </source>
</reference>
<dbReference type="CDD" id="cd00164">
    <property type="entry name" value="S1_like"/>
    <property type="match status" value="1"/>
</dbReference>
<gene>
    <name evidence="2" type="primary">csl4</name>
    <name evidence="5" type="ORF">GCM10007112_14830</name>
    <name evidence="4" type="ORF">Vsou_23760</name>
</gene>
<dbReference type="Pfam" id="PF14382">
    <property type="entry name" value="ECR1_N"/>
    <property type="match status" value="1"/>
</dbReference>
<dbReference type="PROSITE" id="PS50126">
    <property type="entry name" value="S1"/>
    <property type="match status" value="1"/>
</dbReference>
<feature type="binding site" evidence="2">
    <location>
        <position position="157"/>
    </location>
    <ligand>
        <name>Zn(2+)</name>
        <dbReference type="ChEBI" id="CHEBI:29105"/>
    </ligand>
</feature>
<keyword evidence="2" id="KW-0479">Metal-binding</keyword>
<dbReference type="Gene3D" id="2.20.70.10">
    <property type="match status" value="1"/>
</dbReference>
<reference evidence="4" key="4">
    <citation type="journal article" date="2023" name="Microbiol. Resour. Announc.">
        <title>Complete Genome Sequence of Vulcanisaeta souniana Strain IC-059, a Hyperthermophilic Archaeon Isolated from Hot Spring Water in Japan.</title>
        <authorList>
            <person name="Kato S."/>
            <person name="Itoh T."/>
            <person name="Wu L."/>
            <person name="Ma J."/>
            <person name="Ohkuma M."/>
        </authorList>
    </citation>
    <scope>NUCLEOTIDE SEQUENCE</scope>
    <source>
        <strain evidence="4">JCM 11219</strain>
    </source>
</reference>
<feature type="domain" description="S1 motif" evidence="3">
    <location>
        <begin position="64"/>
        <end position="145"/>
    </location>
</feature>
<dbReference type="EMBL" id="AP026830">
    <property type="protein sequence ID" value="BDR93283.1"/>
    <property type="molecule type" value="Genomic_DNA"/>
</dbReference>
<name>A0A830E242_9CREN</name>
<evidence type="ECO:0000313" key="4">
    <source>
        <dbReference type="EMBL" id="BDR93283.1"/>
    </source>
</evidence>
<evidence type="ECO:0000313" key="5">
    <source>
        <dbReference type="EMBL" id="GGI78949.1"/>
    </source>
</evidence>
<dbReference type="InterPro" id="IPR012340">
    <property type="entry name" value="NA-bd_OB-fold"/>
</dbReference>
<dbReference type="InterPro" id="IPR025721">
    <property type="entry name" value="Exosome_cplx_N_dom"/>
</dbReference>
<dbReference type="Gene3D" id="2.40.50.140">
    <property type="entry name" value="Nucleic acid-binding proteins"/>
    <property type="match status" value="1"/>
</dbReference>
<dbReference type="SMART" id="SM00316">
    <property type="entry name" value="S1"/>
    <property type="match status" value="1"/>
</dbReference>
<dbReference type="GeneID" id="76207918"/>
<keyword evidence="7" id="KW-1185">Reference proteome</keyword>
<dbReference type="NCBIfam" id="NF034126">
    <property type="entry name" value="PRK09521.1"/>
    <property type="match status" value="1"/>
</dbReference>
<dbReference type="InterPro" id="IPR039771">
    <property type="entry name" value="Csl4"/>
</dbReference>
<dbReference type="GO" id="GO:0006396">
    <property type="term" value="P:RNA processing"/>
    <property type="evidence" value="ECO:0007669"/>
    <property type="project" value="InterPro"/>
</dbReference>
<dbReference type="PANTHER" id="PTHR12686">
    <property type="entry name" value="3'-5' EXORIBONUCLEASE CSL4-RELATED"/>
    <property type="match status" value="1"/>
</dbReference>
<evidence type="ECO:0000259" key="3">
    <source>
        <dbReference type="PROSITE" id="PS50126"/>
    </source>
</evidence>
<protein>
    <recommendedName>
        <fullName evidence="2">Exosome complex component Csl4</fullName>
    </recommendedName>
</protein>
<dbReference type="Gene3D" id="2.40.50.100">
    <property type="match status" value="1"/>
</dbReference>
<proteinExistence type="inferred from homology"/>
<dbReference type="GO" id="GO:0000178">
    <property type="term" value="C:exosome (RNase complex)"/>
    <property type="evidence" value="ECO:0007669"/>
    <property type="project" value="UniProtKB-KW"/>
</dbReference>
<keyword evidence="1 2" id="KW-0271">Exosome</keyword>
<feature type="binding site" evidence="2">
    <location>
        <position position="171"/>
    </location>
    <ligand>
        <name>Zn(2+)</name>
        <dbReference type="ChEBI" id="CHEBI:29105"/>
    </ligand>
</feature>
<dbReference type="OrthoDB" id="6768at2157"/>
<evidence type="ECO:0000256" key="1">
    <source>
        <dbReference type="ARBA" id="ARBA00022835"/>
    </source>
</evidence>
<dbReference type="PANTHER" id="PTHR12686:SF8">
    <property type="entry name" value="EXOSOME COMPLEX COMPONENT CSL4"/>
    <property type="match status" value="1"/>
</dbReference>
<evidence type="ECO:0000313" key="6">
    <source>
        <dbReference type="Proteomes" id="UP000657075"/>
    </source>
</evidence>
<dbReference type="GO" id="GO:0003676">
    <property type="term" value="F:nucleic acid binding"/>
    <property type="evidence" value="ECO:0007669"/>
    <property type="project" value="InterPro"/>
</dbReference>
<feature type="binding site" evidence="2">
    <location>
        <position position="154"/>
    </location>
    <ligand>
        <name>Zn(2+)</name>
        <dbReference type="ChEBI" id="CHEBI:29105"/>
    </ligand>
</feature>
<evidence type="ECO:0000256" key="2">
    <source>
        <dbReference type="HAMAP-Rule" id="MF_00975"/>
    </source>
</evidence>
<sequence length="189" mass="20412">MSKEVVVPGDVVGIAEEYLPGENVEVGVDGKLRAQVMGVVIRNDKEHVISVKPIRGSNLLLRVNDVVYGKVVAIPNDRVVIVKIIGVENNGSRTVLKDDATGIIPPSQLLNGRNGSASEVLGIGDIVRARVISKDPPYTLTLRDAQLGVVYAKCPRCGHPLKWKSGELLQCPNCGAVVRRKVSLVEYWA</sequence>
<keyword evidence="2" id="KW-0963">Cytoplasm</keyword>
<dbReference type="InterPro" id="IPR030850">
    <property type="entry name" value="Exosome_Csl4_arc"/>
</dbReference>
<organism evidence="5 6">
    <name type="scientific">Vulcanisaeta souniana JCM 11219</name>
    <dbReference type="NCBI Taxonomy" id="1293586"/>
    <lineage>
        <taxon>Archaea</taxon>
        <taxon>Thermoproteota</taxon>
        <taxon>Thermoprotei</taxon>
        <taxon>Thermoproteales</taxon>
        <taxon>Thermoproteaceae</taxon>
        <taxon>Vulcanisaeta</taxon>
    </lineage>
</organism>
<dbReference type="GO" id="GO:0008270">
    <property type="term" value="F:zinc ion binding"/>
    <property type="evidence" value="ECO:0007669"/>
    <property type="project" value="UniProtKB-UniRule"/>
</dbReference>
<dbReference type="RefSeq" id="WP_188603361.1">
    <property type="nucleotide sequence ID" value="NZ_AP026830.1"/>
</dbReference>
<dbReference type="Proteomes" id="UP001060771">
    <property type="component" value="Chromosome"/>
</dbReference>
<reference evidence="5" key="2">
    <citation type="submission" date="2020-09" db="EMBL/GenBank/DDBJ databases">
        <authorList>
            <person name="Sun Q."/>
            <person name="Ohkuma M."/>
        </authorList>
    </citation>
    <scope>NUCLEOTIDE SEQUENCE</scope>
    <source>
        <strain evidence="5">JCM 11219</strain>
    </source>
</reference>
<dbReference type="AlphaFoldDB" id="A0A830E242"/>
<comment type="subcellular location">
    <subcellularLocation>
        <location evidence="2">Cytoplasm</location>
    </subcellularLocation>
</comment>
<comment type="subunit">
    <text evidence="2">Component of the archaeal exosome complex. Forms a trimer of Rrp4 and/or Csl4 subunits. The trimer associates with an hexameric ring-like arrangement composed of 3 Rrp41-Rrp42 heterodimers. Interacts with DnaG.</text>
</comment>
<dbReference type="SUPFAM" id="SSF50249">
    <property type="entry name" value="Nucleic acid-binding proteins"/>
    <property type="match status" value="1"/>
</dbReference>
<dbReference type="GO" id="GO:0006401">
    <property type="term" value="P:RNA catabolic process"/>
    <property type="evidence" value="ECO:0007669"/>
    <property type="project" value="UniProtKB-UniRule"/>
</dbReference>
<evidence type="ECO:0000313" key="7">
    <source>
        <dbReference type="Proteomes" id="UP001060771"/>
    </source>
</evidence>
<keyword evidence="2" id="KW-0862">Zinc</keyword>
<accession>A0A830E242</accession>
<feature type="binding site" evidence="2">
    <location>
        <position position="174"/>
    </location>
    <ligand>
        <name>Zn(2+)</name>
        <dbReference type="ChEBI" id="CHEBI:29105"/>
    </ligand>
</feature>